<keyword evidence="4" id="KW-1185">Reference proteome</keyword>
<feature type="domain" description="SLH" evidence="2">
    <location>
        <begin position="488"/>
        <end position="546"/>
    </location>
</feature>
<dbReference type="PANTHER" id="PTHR46825">
    <property type="entry name" value="D-ALANYL-D-ALANINE-CARBOXYPEPTIDASE/ENDOPEPTIDASE AMPH"/>
    <property type="match status" value="1"/>
</dbReference>
<feature type="domain" description="SLH" evidence="2">
    <location>
        <begin position="547"/>
        <end position="610"/>
    </location>
</feature>
<dbReference type="Pfam" id="PF00395">
    <property type="entry name" value="SLH"/>
    <property type="match status" value="2"/>
</dbReference>
<evidence type="ECO:0000259" key="2">
    <source>
        <dbReference type="PROSITE" id="PS51272"/>
    </source>
</evidence>
<proteinExistence type="predicted"/>
<dbReference type="KEGG" id="pste:PSTEL_22690"/>
<evidence type="ECO:0000256" key="1">
    <source>
        <dbReference type="SAM" id="SignalP"/>
    </source>
</evidence>
<sequence>MKRTKAAAGLLVLAMALSAAVPVNAQAGIHAAAVSKTALDARAAAAFLDKFFEDEQKEAATSAAAVTVVKDGSVIAEAGYGQSDKSSGTKVDPASTPFRVGSVSKVFTVVALMQLVDQGKIGLQDNIEKYLGGYKIKNPFGKPVTVEMLLTHTTGFEVRDPTVASILYDPSAKALTLKESVFANFPPVVREPGTSYMYDNFASEVVGYIVQEVSGEPFNDYMNKHVFGPLGMTSSTFDSAGSLASQLPAVYDASGKEAPFYRLSPEVLPEGSMITTAKDMSRFMIAWLNGGKTEDGHALLSTSSVEAMSTYHVSINPDVPDMTYGFEAPAPLTDANGRRIIAKGGSIPGFESYMFLLPDEKTGVFVSAVTGSDVTTQLYAAFMDAFYPGTEKLGDAEYTPQPQSELKRFEGIYRDLRIGILLNKVTASGDGTLTSSNQTGRHTTLKQVGRLLFVDEDGYPMAFKEDSQGNIAYLKYSNPGSYAGRLAEGSGFPDVPRDHPYANYIYGLQSLGVLTGDSAQAFGPGEPVTREAFIHGIMSQFNLPPSQNEHVFKDVAKSPYAAEIQAAAELGLLSGTGNGRFEPQRVIKREEAAMITLKLLQISGYQPQKSSTKLASGTSPWAEAAVKTLIDLQMYGPEVTEQNGRYDYGSQRGLTRAECAAIQYSLVLPEQSLIP</sequence>
<protein>
    <recommendedName>
        <fullName evidence="2">SLH domain-containing protein</fullName>
    </recommendedName>
</protein>
<dbReference type="InterPro" id="IPR001466">
    <property type="entry name" value="Beta-lactam-related"/>
</dbReference>
<dbReference type="SUPFAM" id="SSF56601">
    <property type="entry name" value="beta-lactamase/transpeptidase-like"/>
    <property type="match status" value="1"/>
</dbReference>
<evidence type="ECO:0000313" key="4">
    <source>
        <dbReference type="Proteomes" id="UP000029507"/>
    </source>
</evidence>
<dbReference type="AlphaFoldDB" id="A0A089N9P0"/>
<dbReference type="Gene3D" id="3.40.710.10">
    <property type="entry name" value="DD-peptidase/beta-lactamase superfamily"/>
    <property type="match status" value="1"/>
</dbReference>
<dbReference type="Proteomes" id="UP000029507">
    <property type="component" value="Chromosome"/>
</dbReference>
<dbReference type="InterPro" id="IPR001119">
    <property type="entry name" value="SLH_dom"/>
</dbReference>
<gene>
    <name evidence="3" type="ORF">PSTEL_22690</name>
</gene>
<feature type="chain" id="PRO_5038661412" description="SLH domain-containing protein" evidence="1">
    <location>
        <begin position="26"/>
        <end position="675"/>
    </location>
</feature>
<dbReference type="RefSeq" id="WP_038698625.1">
    <property type="nucleotide sequence ID" value="NZ_CP009286.1"/>
</dbReference>
<feature type="signal peptide" evidence="1">
    <location>
        <begin position="1"/>
        <end position="25"/>
    </location>
</feature>
<dbReference type="InterPro" id="IPR012338">
    <property type="entry name" value="Beta-lactam/transpept-like"/>
</dbReference>
<dbReference type="HOGENOM" id="CLU_022757_0_0_9"/>
<dbReference type="Pfam" id="PF00144">
    <property type="entry name" value="Beta-lactamase"/>
    <property type="match status" value="1"/>
</dbReference>
<name>A0A089N9P0_9BACL</name>
<organism evidence="3 4">
    <name type="scientific">Paenibacillus stellifer</name>
    <dbReference type="NCBI Taxonomy" id="169760"/>
    <lineage>
        <taxon>Bacteria</taxon>
        <taxon>Bacillati</taxon>
        <taxon>Bacillota</taxon>
        <taxon>Bacilli</taxon>
        <taxon>Bacillales</taxon>
        <taxon>Paenibacillaceae</taxon>
        <taxon>Paenibacillus</taxon>
    </lineage>
</organism>
<evidence type="ECO:0000313" key="3">
    <source>
        <dbReference type="EMBL" id="AIQ65504.1"/>
    </source>
</evidence>
<reference evidence="3 4" key="1">
    <citation type="submission" date="2014-08" db="EMBL/GenBank/DDBJ databases">
        <title>Comparative genomics of the Paenibacillus odorifer group.</title>
        <authorList>
            <person name="den Bakker H.C."/>
            <person name="Tsai Y.-C."/>
            <person name="Martin N."/>
            <person name="Korlach J."/>
            <person name="Wiedmann M."/>
        </authorList>
    </citation>
    <scope>NUCLEOTIDE SEQUENCE [LARGE SCALE GENOMIC DNA]</scope>
    <source>
        <strain evidence="3 4">DSM 14472</strain>
    </source>
</reference>
<dbReference type="EMBL" id="CP009286">
    <property type="protein sequence ID" value="AIQ65504.1"/>
    <property type="molecule type" value="Genomic_DNA"/>
</dbReference>
<accession>A0A089N9P0</accession>
<keyword evidence="1" id="KW-0732">Signal</keyword>
<dbReference type="PROSITE" id="PS51272">
    <property type="entry name" value="SLH"/>
    <property type="match status" value="2"/>
</dbReference>
<dbReference type="PANTHER" id="PTHR46825:SF9">
    <property type="entry name" value="BETA-LACTAMASE-RELATED DOMAIN-CONTAINING PROTEIN"/>
    <property type="match status" value="1"/>
</dbReference>
<dbReference type="InterPro" id="IPR050491">
    <property type="entry name" value="AmpC-like"/>
</dbReference>